<keyword evidence="1" id="KW-1133">Transmembrane helix</keyword>
<keyword evidence="3" id="KW-1185">Reference proteome</keyword>
<name>A0ABR2GEV4_9ROSI</name>
<comment type="caution">
    <text evidence="2">The sequence shown here is derived from an EMBL/GenBank/DDBJ whole genome shotgun (WGS) entry which is preliminary data.</text>
</comment>
<dbReference type="EMBL" id="JBBPBM010000001">
    <property type="protein sequence ID" value="KAK8601453.1"/>
    <property type="molecule type" value="Genomic_DNA"/>
</dbReference>
<evidence type="ECO:0000256" key="1">
    <source>
        <dbReference type="SAM" id="Phobius"/>
    </source>
</evidence>
<feature type="transmembrane region" description="Helical" evidence="1">
    <location>
        <begin position="15"/>
        <end position="35"/>
    </location>
</feature>
<proteinExistence type="predicted"/>
<evidence type="ECO:0000313" key="2">
    <source>
        <dbReference type="EMBL" id="KAK8601453.1"/>
    </source>
</evidence>
<dbReference type="Proteomes" id="UP001472677">
    <property type="component" value="Unassembled WGS sequence"/>
</dbReference>
<protein>
    <submittedName>
        <fullName evidence="2">Uncharacterized protein</fullName>
    </submittedName>
</protein>
<sequence>MSVDHAKKVQKQLQVNATSTMVASSSFSFSFSYIYKRRAKRAFSFQVFFGSLQAAASHGIGSYTNEALKRFYNNSRVSFTNSAKYGTQKYLYKDKE</sequence>
<reference evidence="2 3" key="1">
    <citation type="journal article" date="2024" name="G3 (Bethesda)">
        <title>Genome assembly of Hibiscus sabdariffa L. provides insights into metabolisms of medicinal natural products.</title>
        <authorList>
            <person name="Kim T."/>
        </authorList>
    </citation>
    <scope>NUCLEOTIDE SEQUENCE [LARGE SCALE GENOMIC DNA]</scope>
    <source>
        <strain evidence="2">TK-2024</strain>
        <tissue evidence="2">Old leaves</tissue>
    </source>
</reference>
<keyword evidence="1" id="KW-0472">Membrane</keyword>
<accession>A0ABR2GEV4</accession>
<gene>
    <name evidence="2" type="ORF">V6N12_051286</name>
</gene>
<evidence type="ECO:0000313" key="3">
    <source>
        <dbReference type="Proteomes" id="UP001472677"/>
    </source>
</evidence>
<organism evidence="2 3">
    <name type="scientific">Hibiscus sabdariffa</name>
    <name type="common">roselle</name>
    <dbReference type="NCBI Taxonomy" id="183260"/>
    <lineage>
        <taxon>Eukaryota</taxon>
        <taxon>Viridiplantae</taxon>
        <taxon>Streptophyta</taxon>
        <taxon>Embryophyta</taxon>
        <taxon>Tracheophyta</taxon>
        <taxon>Spermatophyta</taxon>
        <taxon>Magnoliopsida</taxon>
        <taxon>eudicotyledons</taxon>
        <taxon>Gunneridae</taxon>
        <taxon>Pentapetalae</taxon>
        <taxon>rosids</taxon>
        <taxon>malvids</taxon>
        <taxon>Malvales</taxon>
        <taxon>Malvaceae</taxon>
        <taxon>Malvoideae</taxon>
        <taxon>Hibiscus</taxon>
    </lineage>
</organism>
<keyword evidence="1" id="KW-0812">Transmembrane</keyword>